<accession>A0AB37UDH5</accession>
<dbReference type="InterPro" id="IPR008538">
    <property type="entry name" value="Uma2"/>
</dbReference>
<evidence type="ECO:0000259" key="2">
    <source>
        <dbReference type="Pfam" id="PF05685"/>
    </source>
</evidence>
<dbReference type="CDD" id="cd06260">
    <property type="entry name" value="DUF820-like"/>
    <property type="match status" value="1"/>
</dbReference>
<protein>
    <recommendedName>
        <fullName evidence="2">Putative restriction endonuclease domain-containing protein</fullName>
    </recommendedName>
</protein>
<dbReference type="PANTHER" id="PTHR47152">
    <property type="entry name" value="SLR2084 PROTEIN-RELATED"/>
    <property type="match status" value="1"/>
</dbReference>
<sequence>MSDHSNGDASGGSRSDHRALSTSKADNTLARVALPPEQRLTLSDVSWDTYEKLLEAFGEHRAARLTYDLGVLEFMVPLEEHENKSDLIGVFIRTLVEESGWNIKSLASTTLKREDLKKGAEPDKCYYIQNEMLVRGRTIDLNRDPPPDLVVEVDITHTDIDKNALYAQLGIPEFWRYDGAVLRIYQLATGEYQEVSASPTFNWLEKETFYQFLAQCRDRGEANANRQLRSFVQAQLAKLSE</sequence>
<dbReference type="AlphaFoldDB" id="A0AB37UDH5"/>
<dbReference type="Proteomes" id="UP000282574">
    <property type="component" value="Unassembled WGS sequence"/>
</dbReference>
<organism evidence="3 4">
    <name type="scientific">Chroococcidiopsis cubana SAG 39.79</name>
    <dbReference type="NCBI Taxonomy" id="388085"/>
    <lineage>
        <taxon>Bacteria</taxon>
        <taxon>Bacillati</taxon>
        <taxon>Cyanobacteriota</taxon>
        <taxon>Cyanophyceae</taxon>
        <taxon>Chroococcidiopsidales</taxon>
        <taxon>Chroococcidiopsidaceae</taxon>
        <taxon>Chroococcidiopsis</taxon>
    </lineage>
</organism>
<evidence type="ECO:0000313" key="4">
    <source>
        <dbReference type="Proteomes" id="UP000282574"/>
    </source>
</evidence>
<dbReference type="InterPro" id="IPR012296">
    <property type="entry name" value="Nuclease_put_TT1808"/>
</dbReference>
<keyword evidence="4" id="KW-1185">Reference proteome</keyword>
<evidence type="ECO:0000313" key="3">
    <source>
        <dbReference type="EMBL" id="RUT07416.1"/>
    </source>
</evidence>
<evidence type="ECO:0000256" key="1">
    <source>
        <dbReference type="SAM" id="MobiDB-lite"/>
    </source>
</evidence>
<comment type="caution">
    <text evidence="3">The sequence shown here is derived from an EMBL/GenBank/DDBJ whole genome shotgun (WGS) entry which is preliminary data.</text>
</comment>
<dbReference type="Pfam" id="PF05685">
    <property type="entry name" value="Uma2"/>
    <property type="match status" value="1"/>
</dbReference>
<proteinExistence type="predicted"/>
<gene>
    <name evidence="3" type="ORF">DSM107010_50950</name>
</gene>
<feature type="domain" description="Putative restriction endonuclease" evidence="2">
    <location>
        <begin position="47"/>
        <end position="208"/>
    </location>
</feature>
<name>A0AB37UDH5_9CYAN</name>
<dbReference type="SUPFAM" id="SSF52980">
    <property type="entry name" value="Restriction endonuclease-like"/>
    <property type="match status" value="1"/>
</dbReference>
<dbReference type="EMBL" id="RSCK01000062">
    <property type="protein sequence ID" value="RUT07416.1"/>
    <property type="molecule type" value="Genomic_DNA"/>
</dbReference>
<reference evidence="3 4" key="1">
    <citation type="journal article" date="2019" name="Genome Biol. Evol.">
        <title>Day and night: Metabolic profiles and evolutionary relationships of six axenic non-marine cyanobacteria.</title>
        <authorList>
            <person name="Will S.E."/>
            <person name="Henke P."/>
            <person name="Boedeker C."/>
            <person name="Huang S."/>
            <person name="Brinkmann H."/>
            <person name="Rohde M."/>
            <person name="Jarek M."/>
            <person name="Friedl T."/>
            <person name="Seufert S."/>
            <person name="Schumacher M."/>
            <person name="Overmann J."/>
            <person name="Neumann-Schaal M."/>
            <person name="Petersen J."/>
        </authorList>
    </citation>
    <scope>NUCLEOTIDE SEQUENCE [LARGE SCALE GENOMIC DNA]</scope>
    <source>
        <strain evidence="3 4">SAG 39.79</strain>
    </source>
</reference>
<dbReference type="InterPro" id="IPR011335">
    <property type="entry name" value="Restrct_endonuc-II-like"/>
</dbReference>
<dbReference type="RefSeq" id="WP_127024274.1">
    <property type="nucleotide sequence ID" value="NZ_JAVKZF010000001.1"/>
</dbReference>
<feature type="region of interest" description="Disordered" evidence="1">
    <location>
        <begin position="1"/>
        <end position="23"/>
    </location>
</feature>
<dbReference type="Gene3D" id="3.90.1570.10">
    <property type="entry name" value="tt1808, chain A"/>
    <property type="match status" value="1"/>
</dbReference>